<organism evidence="2 3">
    <name type="scientific">Pseudodesulfovibrio alkaliphilus</name>
    <dbReference type="NCBI Taxonomy" id="2661613"/>
    <lineage>
        <taxon>Bacteria</taxon>
        <taxon>Pseudomonadati</taxon>
        <taxon>Thermodesulfobacteriota</taxon>
        <taxon>Desulfovibrionia</taxon>
        <taxon>Desulfovibrionales</taxon>
        <taxon>Desulfovibrionaceae</taxon>
    </lineage>
</organism>
<evidence type="ECO:0000256" key="1">
    <source>
        <dbReference type="SAM" id="MobiDB-lite"/>
    </source>
</evidence>
<dbReference type="AlphaFoldDB" id="A0A7K1KK51"/>
<feature type="region of interest" description="Disordered" evidence="1">
    <location>
        <begin position="81"/>
        <end position="104"/>
    </location>
</feature>
<comment type="caution">
    <text evidence="2">The sequence shown here is derived from an EMBL/GenBank/DDBJ whole genome shotgun (WGS) entry which is preliminary data.</text>
</comment>
<accession>A0A7K1KK51</accession>
<sequence>MGDRTRTSAPGHEIAVGVLIPHGWDDNFSVTSVSLACEGEREIVIGNLESHPGLLVLLRRRVRLTGTVARDGEGETMTVEGYKPVADSDANGPETRGTTNGKIL</sequence>
<evidence type="ECO:0000313" key="2">
    <source>
        <dbReference type="EMBL" id="MUM76454.1"/>
    </source>
</evidence>
<keyword evidence="3" id="KW-1185">Reference proteome</keyword>
<proteinExistence type="predicted"/>
<dbReference type="RefSeq" id="WP_155932072.1">
    <property type="nucleotide sequence ID" value="NZ_WODC01000001.1"/>
</dbReference>
<evidence type="ECO:0000313" key="3">
    <source>
        <dbReference type="Proteomes" id="UP000461162"/>
    </source>
</evidence>
<dbReference type="Proteomes" id="UP000461162">
    <property type="component" value="Unassembled WGS sequence"/>
</dbReference>
<protein>
    <submittedName>
        <fullName evidence="2">Uncharacterized protein</fullName>
    </submittedName>
</protein>
<gene>
    <name evidence="2" type="ORF">GKC30_02265</name>
</gene>
<reference evidence="2 3" key="1">
    <citation type="submission" date="2019-11" db="EMBL/GenBank/DDBJ databases">
        <title>Pseudodesulfovibrio alkaliphilus, sp. nov., an alkaliphilic sulfate-reducing bacteria from mud volcano of Taman peninsula, Russia.</title>
        <authorList>
            <person name="Frolova A."/>
            <person name="Merkel A.Y."/>
            <person name="Slobodkin A.I."/>
        </authorList>
    </citation>
    <scope>NUCLEOTIDE SEQUENCE [LARGE SCALE GENOMIC DNA]</scope>
    <source>
        <strain evidence="2 3">F-1</strain>
    </source>
</reference>
<dbReference type="EMBL" id="WODC01000001">
    <property type="protein sequence ID" value="MUM76454.1"/>
    <property type="molecule type" value="Genomic_DNA"/>
</dbReference>
<name>A0A7K1KK51_9BACT</name>